<feature type="binding site" evidence="5">
    <location>
        <position position="190"/>
    </location>
    <ligand>
        <name>a divalent metal cation</name>
        <dbReference type="ChEBI" id="CHEBI:60240"/>
        <label>1</label>
    </ligand>
</feature>
<evidence type="ECO:0000313" key="8">
    <source>
        <dbReference type="Proteomes" id="UP000305067"/>
    </source>
</evidence>
<evidence type="ECO:0000256" key="3">
    <source>
        <dbReference type="ARBA" id="ARBA00022723"/>
    </source>
</evidence>
<feature type="binding site" evidence="5">
    <location>
        <position position="349"/>
    </location>
    <ligand>
        <name>a divalent metal cation</name>
        <dbReference type="ChEBI" id="CHEBI:60240"/>
        <label>1</label>
    </ligand>
</feature>
<dbReference type="PANTHER" id="PTHR43330:SF8">
    <property type="entry name" value="METHIONINE AMINOPEPTIDASE 1D, MITOCHONDRIAL"/>
    <property type="match status" value="1"/>
</dbReference>
<comment type="catalytic activity">
    <reaction evidence="5">
        <text>Release of N-terminal amino acids, preferentially methionine, from peptides and arylamides.</text>
        <dbReference type="EC" id="3.4.11.18"/>
    </reaction>
</comment>
<keyword evidence="4 5" id="KW-0378">Hydrolase</keyword>
<dbReference type="GO" id="GO:0046872">
    <property type="term" value="F:metal ion binding"/>
    <property type="evidence" value="ECO:0007669"/>
    <property type="project" value="UniProtKB-UniRule"/>
</dbReference>
<organism evidence="7 8">
    <name type="scientific">Pterulicium gracile</name>
    <dbReference type="NCBI Taxonomy" id="1884261"/>
    <lineage>
        <taxon>Eukaryota</taxon>
        <taxon>Fungi</taxon>
        <taxon>Dikarya</taxon>
        <taxon>Basidiomycota</taxon>
        <taxon>Agaricomycotina</taxon>
        <taxon>Agaricomycetes</taxon>
        <taxon>Agaricomycetidae</taxon>
        <taxon>Agaricales</taxon>
        <taxon>Pleurotineae</taxon>
        <taxon>Pterulaceae</taxon>
        <taxon>Pterulicium</taxon>
    </lineage>
</organism>
<evidence type="ECO:0000313" key="7">
    <source>
        <dbReference type="EMBL" id="TFK96812.1"/>
    </source>
</evidence>
<dbReference type="EMBL" id="ML178854">
    <property type="protein sequence ID" value="TFK96812.1"/>
    <property type="molecule type" value="Genomic_DNA"/>
</dbReference>
<dbReference type="AlphaFoldDB" id="A0A5C3Q4C7"/>
<dbReference type="InterPro" id="IPR000994">
    <property type="entry name" value="Pept_M24"/>
</dbReference>
<accession>A0A5C3Q4C7</accession>
<dbReference type="CDD" id="cd01086">
    <property type="entry name" value="MetAP1"/>
    <property type="match status" value="1"/>
</dbReference>
<name>A0A5C3Q4C7_9AGAR</name>
<dbReference type="GO" id="GO:0070006">
    <property type="term" value="F:metalloaminopeptidase activity"/>
    <property type="evidence" value="ECO:0007669"/>
    <property type="project" value="UniProtKB-UniRule"/>
</dbReference>
<feature type="binding site" evidence="5">
    <location>
        <position position="201"/>
    </location>
    <ligand>
        <name>a divalent metal cation</name>
        <dbReference type="ChEBI" id="CHEBI:60240"/>
        <label>1</label>
    </ligand>
</feature>
<feature type="binding site" evidence="5">
    <location>
        <position position="317"/>
    </location>
    <ligand>
        <name>a divalent metal cation</name>
        <dbReference type="ChEBI" id="CHEBI:60240"/>
        <label>2</label>
        <note>catalytic</note>
    </ligand>
</feature>
<keyword evidence="3 5" id="KW-0479">Metal-binding</keyword>
<dbReference type="InterPro" id="IPR001714">
    <property type="entry name" value="Pept_M24_MAP"/>
</dbReference>
<evidence type="ECO:0000256" key="2">
    <source>
        <dbReference type="ARBA" id="ARBA00022670"/>
    </source>
</evidence>
<feature type="binding site" evidence="5">
    <location>
        <position position="201"/>
    </location>
    <ligand>
        <name>a divalent metal cation</name>
        <dbReference type="ChEBI" id="CHEBI:60240"/>
        <label>2</label>
        <note>catalytic</note>
    </ligand>
</feature>
<dbReference type="GO" id="GO:0006508">
    <property type="term" value="P:proteolysis"/>
    <property type="evidence" value="ECO:0007669"/>
    <property type="project" value="UniProtKB-KW"/>
</dbReference>
<feature type="binding site" evidence="5">
    <location>
        <position position="292"/>
    </location>
    <ligand>
        <name>substrate</name>
    </ligand>
</feature>
<feature type="binding site" evidence="5">
    <location>
        <position position="173"/>
    </location>
    <ligand>
        <name>substrate</name>
    </ligand>
</feature>
<feature type="binding site" evidence="5">
    <location>
        <position position="349"/>
    </location>
    <ligand>
        <name>a divalent metal cation</name>
        <dbReference type="ChEBI" id="CHEBI:60240"/>
        <label>2</label>
        <note>catalytic</note>
    </ligand>
</feature>
<dbReference type="PRINTS" id="PR00599">
    <property type="entry name" value="MAPEPTIDASE"/>
</dbReference>
<protein>
    <submittedName>
        <fullName evidence="7">Peptidase M24, structural domain-containing protein</fullName>
    </submittedName>
</protein>
<dbReference type="STRING" id="1884261.A0A5C3Q4C7"/>
<dbReference type="Proteomes" id="UP000305067">
    <property type="component" value="Unassembled WGS sequence"/>
</dbReference>
<proteinExistence type="inferred from homology"/>
<dbReference type="PROSITE" id="PS00680">
    <property type="entry name" value="MAP_1"/>
    <property type="match status" value="1"/>
</dbReference>
<evidence type="ECO:0000256" key="4">
    <source>
        <dbReference type="ARBA" id="ARBA00022801"/>
    </source>
</evidence>
<feature type="binding site" evidence="5">
    <location>
        <position position="285"/>
    </location>
    <ligand>
        <name>a divalent metal cation</name>
        <dbReference type="ChEBI" id="CHEBI:60240"/>
        <label>2</label>
        <note>catalytic</note>
    </ligand>
</feature>
<dbReference type="Gene3D" id="3.90.230.10">
    <property type="entry name" value="Creatinase/methionine aminopeptidase superfamily"/>
    <property type="match status" value="1"/>
</dbReference>
<dbReference type="InterPro" id="IPR036005">
    <property type="entry name" value="Creatinase/aminopeptidase-like"/>
</dbReference>
<dbReference type="Pfam" id="PF00557">
    <property type="entry name" value="Peptidase_M24"/>
    <property type="match status" value="1"/>
</dbReference>
<gene>
    <name evidence="7" type="ORF">BDV98DRAFT_575465</name>
</gene>
<evidence type="ECO:0000256" key="1">
    <source>
        <dbReference type="ARBA" id="ARBA00022438"/>
    </source>
</evidence>
<feature type="domain" description="Peptidase M24" evidence="6">
    <location>
        <begin position="108"/>
        <end position="356"/>
    </location>
</feature>
<dbReference type="PANTHER" id="PTHR43330">
    <property type="entry name" value="METHIONINE AMINOPEPTIDASE"/>
    <property type="match status" value="1"/>
</dbReference>
<dbReference type="InterPro" id="IPR002467">
    <property type="entry name" value="Pept_M24A_MAP1"/>
</dbReference>
<evidence type="ECO:0000256" key="5">
    <source>
        <dbReference type="HAMAP-Rule" id="MF_03174"/>
    </source>
</evidence>
<dbReference type="HAMAP" id="MF_01974">
    <property type="entry name" value="MetAP_1"/>
    <property type="match status" value="1"/>
</dbReference>
<sequence length="364" mass="40122">MRLLTHIHNLPKLQLRPPPRPVWLSFTYRRSFSTKLPDFGNYNILLPSETPGPAVNLLSSGLSTKRNVPADIPRPVYARGQPIKDDPYHGDGWTGDGLIKLGSEDEQRLRRTARLARDVLEFAGTLIKPGIKTDDIDAAVHEFIVKNRAYPSPLTYGSFPKSCCTSVNNIIVHGIPDDRPLEDGDIVNIDITVFREDHHGDTSKTFLVGNVDGPGRHLVSLSTLALEAGIAVCAPGRPFRDIGEAIHEVCKAADAEALSKHKDSREHDCDSDAWVTSVSPQFTGHGIGEVFHRPPWILHHRNDEPGFMKPGHCFTIEPALVQGSDPVGWLFPDDWTVSTTNGARSAQAEHMVLITENGVDVLTR</sequence>
<keyword evidence="2 5" id="KW-0645">Protease</keyword>
<dbReference type="SUPFAM" id="SSF55920">
    <property type="entry name" value="Creatinase/aminopeptidase"/>
    <property type="match status" value="1"/>
</dbReference>
<comment type="similarity">
    <text evidence="5">Belongs to the peptidase M24A family. Methionine aminopeptidase type 1 subfamily.</text>
</comment>
<comment type="cofactor">
    <cofactor evidence="5">
        <name>Co(2+)</name>
        <dbReference type="ChEBI" id="CHEBI:48828"/>
    </cofactor>
    <cofactor evidence="5">
        <name>Zn(2+)</name>
        <dbReference type="ChEBI" id="CHEBI:29105"/>
    </cofactor>
    <cofactor evidence="5">
        <name>Mn(2+)</name>
        <dbReference type="ChEBI" id="CHEBI:29035"/>
    </cofactor>
    <cofactor evidence="5">
        <name>Fe(2+)</name>
        <dbReference type="ChEBI" id="CHEBI:29033"/>
    </cofactor>
    <text evidence="5">Binds 2 divalent metal cations per subunit. Has a high-affinity and a low affinity metal-binding site. The true nature of the physiological cofactor is under debate. The enzyme is active with cobalt, zinc, manganese or divalent iron ions. Most likely, methionine aminopeptidases function as mononuclear Fe(2+)-metalloproteases under physiological conditions, and the catalytically relevant metal-binding site has been assigned to the histidine-containing high-affinity site.</text>
</comment>
<keyword evidence="1 5" id="KW-0031">Aminopeptidase</keyword>
<keyword evidence="8" id="KW-1185">Reference proteome</keyword>
<evidence type="ECO:0000259" key="6">
    <source>
        <dbReference type="Pfam" id="PF00557"/>
    </source>
</evidence>
<reference evidence="7 8" key="1">
    <citation type="journal article" date="2019" name="Nat. Ecol. Evol.">
        <title>Megaphylogeny resolves global patterns of mushroom evolution.</title>
        <authorList>
            <person name="Varga T."/>
            <person name="Krizsan K."/>
            <person name="Foldi C."/>
            <person name="Dima B."/>
            <person name="Sanchez-Garcia M."/>
            <person name="Sanchez-Ramirez S."/>
            <person name="Szollosi G.J."/>
            <person name="Szarkandi J.G."/>
            <person name="Papp V."/>
            <person name="Albert L."/>
            <person name="Andreopoulos W."/>
            <person name="Angelini C."/>
            <person name="Antonin V."/>
            <person name="Barry K.W."/>
            <person name="Bougher N.L."/>
            <person name="Buchanan P."/>
            <person name="Buyck B."/>
            <person name="Bense V."/>
            <person name="Catcheside P."/>
            <person name="Chovatia M."/>
            <person name="Cooper J."/>
            <person name="Damon W."/>
            <person name="Desjardin D."/>
            <person name="Finy P."/>
            <person name="Geml J."/>
            <person name="Haridas S."/>
            <person name="Hughes K."/>
            <person name="Justo A."/>
            <person name="Karasinski D."/>
            <person name="Kautmanova I."/>
            <person name="Kiss B."/>
            <person name="Kocsube S."/>
            <person name="Kotiranta H."/>
            <person name="LaButti K.M."/>
            <person name="Lechner B.E."/>
            <person name="Liimatainen K."/>
            <person name="Lipzen A."/>
            <person name="Lukacs Z."/>
            <person name="Mihaltcheva S."/>
            <person name="Morgado L.N."/>
            <person name="Niskanen T."/>
            <person name="Noordeloos M.E."/>
            <person name="Ohm R.A."/>
            <person name="Ortiz-Santana B."/>
            <person name="Ovrebo C."/>
            <person name="Racz N."/>
            <person name="Riley R."/>
            <person name="Savchenko A."/>
            <person name="Shiryaev A."/>
            <person name="Soop K."/>
            <person name="Spirin V."/>
            <person name="Szebenyi C."/>
            <person name="Tomsovsky M."/>
            <person name="Tulloss R.E."/>
            <person name="Uehling J."/>
            <person name="Grigoriev I.V."/>
            <person name="Vagvolgyi C."/>
            <person name="Papp T."/>
            <person name="Martin F.M."/>
            <person name="Miettinen O."/>
            <person name="Hibbett D.S."/>
            <person name="Nagy L.G."/>
        </authorList>
    </citation>
    <scope>NUCLEOTIDE SEQUENCE [LARGE SCALE GENOMIC DNA]</scope>
    <source>
        <strain evidence="7 8">CBS 309.79</strain>
    </source>
</reference>
<dbReference type="OrthoDB" id="3209743at2759"/>
<dbReference type="GO" id="GO:0004239">
    <property type="term" value="F:initiator methionyl aminopeptidase activity"/>
    <property type="evidence" value="ECO:0007669"/>
    <property type="project" value="UniProtKB-UniRule"/>
</dbReference>